<evidence type="ECO:0000313" key="1">
    <source>
        <dbReference type="EMBL" id="DAE11917.1"/>
    </source>
</evidence>
<reference evidence="1" key="1">
    <citation type="journal article" date="2021" name="Proc. Natl. Acad. Sci. U.S.A.">
        <title>A Catalog of Tens of Thousands of Viruses from Human Metagenomes Reveals Hidden Associations with Chronic Diseases.</title>
        <authorList>
            <person name="Tisza M.J."/>
            <person name="Buck C.B."/>
        </authorList>
    </citation>
    <scope>NUCLEOTIDE SEQUENCE</scope>
    <source>
        <strain evidence="1">CtBtT5</strain>
    </source>
</reference>
<name>A0A8S5PZS6_9CAUD</name>
<dbReference type="EMBL" id="BK015540">
    <property type="protein sequence ID" value="DAE11917.1"/>
    <property type="molecule type" value="Genomic_DNA"/>
</dbReference>
<protein>
    <submittedName>
        <fullName evidence="1">Uncharacterized protein</fullName>
    </submittedName>
</protein>
<organism evidence="1">
    <name type="scientific">Myoviridae sp. ctBtT5</name>
    <dbReference type="NCBI Taxonomy" id="2825048"/>
    <lineage>
        <taxon>Viruses</taxon>
        <taxon>Duplodnaviria</taxon>
        <taxon>Heunggongvirae</taxon>
        <taxon>Uroviricota</taxon>
        <taxon>Caudoviricetes</taxon>
    </lineage>
</organism>
<accession>A0A8S5PZS6</accession>
<proteinExistence type="predicted"/>
<sequence>MINCEFTEEIPAYIMEEVFSKLMILSEGRFKVVKEFYLE</sequence>